<gene>
    <name evidence="3" type="ORF">QH73_0025965</name>
</gene>
<keyword evidence="4" id="KW-1185">Reference proteome</keyword>
<evidence type="ECO:0000259" key="2">
    <source>
        <dbReference type="Pfam" id="PF13439"/>
    </source>
</evidence>
<dbReference type="PANTHER" id="PTHR12526">
    <property type="entry name" value="GLYCOSYLTRANSFERASE"/>
    <property type="match status" value="1"/>
</dbReference>
<dbReference type="OrthoDB" id="9787617at2"/>
<name>A0A9X5I809_9CYAN</name>
<proteinExistence type="predicted"/>
<comment type="caution">
    <text evidence="3">The sequence shown here is derived from an EMBL/GenBank/DDBJ whole genome shotgun (WGS) entry which is preliminary data.</text>
</comment>
<dbReference type="Pfam" id="PF00534">
    <property type="entry name" value="Glycos_transf_1"/>
    <property type="match status" value="1"/>
</dbReference>
<dbReference type="CDD" id="cd03801">
    <property type="entry name" value="GT4_PimA-like"/>
    <property type="match status" value="1"/>
</dbReference>
<dbReference type="PANTHER" id="PTHR12526:SF638">
    <property type="entry name" value="SPORE COAT PROTEIN SA"/>
    <property type="match status" value="1"/>
</dbReference>
<accession>A0A9X5I809</accession>
<protein>
    <submittedName>
        <fullName evidence="3">Glycosyltransferase family 4 protein</fullName>
    </submittedName>
</protein>
<dbReference type="Gene3D" id="3.40.50.2000">
    <property type="entry name" value="Glycogen Phosphorylase B"/>
    <property type="match status" value="2"/>
</dbReference>
<dbReference type="AlphaFoldDB" id="A0A9X5I809"/>
<dbReference type="Proteomes" id="UP000031532">
    <property type="component" value="Unassembled WGS sequence"/>
</dbReference>
<feature type="domain" description="Glycosyltransferase subfamily 4-like N-terminal" evidence="2">
    <location>
        <begin position="19"/>
        <end position="186"/>
    </location>
</feature>
<dbReference type="GO" id="GO:0016757">
    <property type="term" value="F:glycosyltransferase activity"/>
    <property type="evidence" value="ECO:0007669"/>
    <property type="project" value="InterPro"/>
</dbReference>
<dbReference type="InterPro" id="IPR028098">
    <property type="entry name" value="Glyco_trans_4-like_N"/>
</dbReference>
<sequence>MSDKSKMRLLILFPSRLRGGAEQYSLTIASAAVRQGWDVHAAFPKTERTVSLITDFSKSGVQYHEATIDDVEAQTQKIIWQFLWLLQTFVLLLKVKPNFVLINLPLANLCLGAILACALLKKPTAVRFALIFPNQAFTSKRLQLYAWARARNQQWIAITECDRQTICQSFNVSETEIIQIYNGAKTRLLSSHYNDLEKIIEIRRQVRQELGLAETSQILLTVADLNPRKGHGDLIPIAPYILKEFPNIKFVWAGGGQSKNLISRLQEYGIEDRVLLLGYRSDVPKLLQAADLFIFPTHSEGFPWALLEAMIYNLPIVSSNASGIPEIVKNNVHGLLCCPGDSYGFLENILWALRHPEQMQLMAQNARSRAQEFSEEKMVKKTLAALSRLSRR</sequence>
<evidence type="ECO:0000313" key="4">
    <source>
        <dbReference type="Proteomes" id="UP000031532"/>
    </source>
</evidence>
<dbReference type="InterPro" id="IPR001296">
    <property type="entry name" value="Glyco_trans_1"/>
</dbReference>
<feature type="domain" description="Glycosyl transferase family 1" evidence="1">
    <location>
        <begin position="204"/>
        <end position="368"/>
    </location>
</feature>
<dbReference type="RefSeq" id="WP_039713800.1">
    <property type="nucleotide sequence ID" value="NZ_JTJC03000017.1"/>
</dbReference>
<evidence type="ECO:0000259" key="1">
    <source>
        <dbReference type="Pfam" id="PF00534"/>
    </source>
</evidence>
<dbReference type="Pfam" id="PF13439">
    <property type="entry name" value="Glyco_transf_4"/>
    <property type="match status" value="1"/>
</dbReference>
<dbReference type="SUPFAM" id="SSF53756">
    <property type="entry name" value="UDP-Glycosyltransferase/glycogen phosphorylase"/>
    <property type="match status" value="1"/>
</dbReference>
<dbReference type="EMBL" id="JTJC03000017">
    <property type="protein sequence ID" value="NHC38024.1"/>
    <property type="molecule type" value="Genomic_DNA"/>
</dbReference>
<reference evidence="3 4" key="1">
    <citation type="journal article" date="2015" name="Genome Announc.">
        <title>Draft Genome Sequence of the Terrestrial Cyanobacterium Scytonema millei VB511283, Isolated from Eastern India.</title>
        <authorList>
            <person name="Sen D."/>
            <person name="Chandrababunaidu M.M."/>
            <person name="Singh D."/>
            <person name="Sanghi N."/>
            <person name="Ghorai A."/>
            <person name="Mishra G.P."/>
            <person name="Madduluri M."/>
            <person name="Adhikary S.P."/>
            <person name="Tripathy S."/>
        </authorList>
    </citation>
    <scope>NUCLEOTIDE SEQUENCE [LARGE SCALE GENOMIC DNA]</scope>
    <source>
        <strain evidence="3 4">VB511283</strain>
    </source>
</reference>
<organism evidence="3 4">
    <name type="scientific">Scytonema millei VB511283</name>
    <dbReference type="NCBI Taxonomy" id="1245923"/>
    <lineage>
        <taxon>Bacteria</taxon>
        <taxon>Bacillati</taxon>
        <taxon>Cyanobacteriota</taxon>
        <taxon>Cyanophyceae</taxon>
        <taxon>Nostocales</taxon>
        <taxon>Scytonemataceae</taxon>
        <taxon>Scytonema</taxon>
    </lineage>
</organism>
<evidence type="ECO:0000313" key="3">
    <source>
        <dbReference type="EMBL" id="NHC38024.1"/>
    </source>
</evidence>